<keyword evidence="3" id="KW-1185">Reference proteome</keyword>
<protein>
    <recommendedName>
        <fullName evidence="4">Secreted protein</fullName>
    </recommendedName>
</protein>
<accession>A0A934V5V9</accession>
<feature type="chain" id="PRO_5036905444" description="Secreted protein" evidence="1">
    <location>
        <begin position="43"/>
        <end position="118"/>
    </location>
</feature>
<keyword evidence="1" id="KW-0732">Signal</keyword>
<dbReference type="RefSeq" id="WP_200319072.1">
    <property type="nucleotide sequence ID" value="NZ_JAENJH010000003.1"/>
</dbReference>
<gene>
    <name evidence="2" type="ORF">JHE00_17290</name>
</gene>
<evidence type="ECO:0008006" key="4">
    <source>
        <dbReference type="Google" id="ProtNLM"/>
    </source>
</evidence>
<reference evidence="2" key="1">
    <citation type="submission" date="2020-12" db="EMBL/GenBank/DDBJ databases">
        <title>Prauserella sp. ASG 168, a novel actinomycete isolated from cave rock.</title>
        <authorList>
            <person name="Suriyachadkun C."/>
        </authorList>
    </citation>
    <scope>NUCLEOTIDE SEQUENCE</scope>
    <source>
        <strain evidence="2">ASG 168</strain>
    </source>
</reference>
<dbReference type="EMBL" id="JAENJH010000003">
    <property type="protein sequence ID" value="MBK1786084.1"/>
    <property type="molecule type" value="Genomic_DNA"/>
</dbReference>
<sequence>MAAKPSQSNREERATRFTIRNVCLTAAAALATTAFVAAPAHAASANEDVRVQECGLSQINQTYEVCGPGNRWVSIVYFDSSTKSTGNVDRCWGPGLYQMINELGPFRVGVNSTEGVPC</sequence>
<name>A0A934V5V9_9PSEU</name>
<proteinExistence type="predicted"/>
<comment type="caution">
    <text evidence="2">The sequence shown here is derived from an EMBL/GenBank/DDBJ whole genome shotgun (WGS) entry which is preliminary data.</text>
</comment>
<evidence type="ECO:0000313" key="2">
    <source>
        <dbReference type="EMBL" id="MBK1786084.1"/>
    </source>
</evidence>
<dbReference type="AlphaFoldDB" id="A0A934V5V9"/>
<feature type="signal peptide" evidence="1">
    <location>
        <begin position="1"/>
        <end position="42"/>
    </location>
</feature>
<dbReference type="Proteomes" id="UP000635245">
    <property type="component" value="Unassembled WGS sequence"/>
</dbReference>
<evidence type="ECO:0000313" key="3">
    <source>
        <dbReference type="Proteomes" id="UP000635245"/>
    </source>
</evidence>
<evidence type="ECO:0000256" key="1">
    <source>
        <dbReference type="SAM" id="SignalP"/>
    </source>
</evidence>
<organism evidence="2 3">
    <name type="scientific">Prauserella cavernicola</name>
    <dbReference type="NCBI Taxonomy" id="2800127"/>
    <lineage>
        <taxon>Bacteria</taxon>
        <taxon>Bacillati</taxon>
        <taxon>Actinomycetota</taxon>
        <taxon>Actinomycetes</taxon>
        <taxon>Pseudonocardiales</taxon>
        <taxon>Pseudonocardiaceae</taxon>
        <taxon>Prauserella</taxon>
    </lineage>
</organism>